<dbReference type="Proteomes" id="UP001153712">
    <property type="component" value="Chromosome 5"/>
</dbReference>
<reference evidence="1" key="1">
    <citation type="submission" date="2022-01" db="EMBL/GenBank/DDBJ databases">
        <authorList>
            <person name="King R."/>
        </authorList>
    </citation>
    <scope>NUCLEOTIDE SEQUENCE</scope>
</reference>
<evidence type="ECO:0000313" key="1">
    <source>
        <dbReference type="EMBL" id="CAG9862604.1"/>
    </source>
</evidence>
<sequence length="123" mass="13998">MAKNLKPCDPEGEAVQKSFKEQIEEQKLIGRMRGKVNKAKDFLKAAIEPKNHKLFEYVLFFWITPKTLIKYIRMKEWEAAEALRLKAIAEGGGGEGEEPEFVHVASQLPKRNTRYVPNGVVVA</sequence>
<keyword evidence="2" id="KW-1185">Reference proteome</keyword>
<organism evidence="1 2">
    <name type="scientific">Phyllotreta striolata</name>
    <name type="common">Striped flea beetle</name>
    <name type="synonym">Crioceris striolata</name>
    <dbReference type="NCBI Taxonomy" id="444603"/>
    <lineage>
        <taxon>Eukaryota</taxon>
        <taxon>Metazoa</taxon>
        <taxon>Ecdysozoa</taxon>
        <taxon>Arthropoda</taxon>
        <taxon>Hexapoda</taxon>
        <taxon>Insecta</taxon>
        <taxon>Pterygota</taxon>
        <taxon>Neoptera</taxon>
        <taxon>Endopterygota</taxon>
        <taxon>Coleoptera</taxon>
        <taxon>Polyphaga</taxon>
        <taxon>Cucujiformia</taxon>
        <taxon>Chrysomeloidea</taxon>
        <taxon>Chrysomelidae</taxon>
        <taxon>Galerucinae</taxon>
        <taxon>Alticini</taxon>
        <taxon>Phyllotreta</taxon>
    </lineage>
</organism>
<proteinExistence type="predicted"/>
<dbReference type="AlphaFoldDB" id="A0A9N9TQD8"/>
<gene>
    <name evidence="1" type="ORF">PHYEVI_LOCUS8913</name>
</gene>
<evidence type="ECO:0000313" key="2">
    <source>
        <dbReference type="Proteomes" id="UP001153712"/>
    </source>
</evidence>
<dbReference type="EMBL" id="OU900098">
    <property type="protein sequence ID" value="CAG9862604.1"/>
    <property type="molecule type" value="Genomic_DNA"/>
</dbReference>
<protein>
    <submittedName>
        <fullName evidence="1">Uncharacterized protein</fullName>
    </submittedName>
</protein>
<name>A0A9N9TQD8_PHYSR</name>
<dbReference type="OrthoDB" id="10441865at2759"/>
<accession>A0A9N9TQD8</accession>